<feature type="transmembrane region" description="Helical" evidence="5">
    <location>
        <begin position="263"/>
        <end position="285"/>
    </location>
</feature>
<feature type="transmembrane region" description="Helical" evidence="5">
    <location>
        <begin position="90"/>
        <end position="113"/>
    </location>
</feature>
<dbReference type="RefSeq" id="WP_095043124.1">
    <property type="nucleotide sequence ID" value="NZ_LN890655.1"/>
</dbReference>
<dbReference type="GO" id="GO:0003954">
    <property type="term" value="F:NADH dehydrogenase activity"/>
    <property type="evidence" value="ECO:0007669"/>
    <property type="project" value="TreeGrafter"/>
</dbReference>
<keyword evidence="3 5" id="KW-1133">Transmembrane helix</keyword>
<sequence length="367" mass="40452">MTPGEIAIRALIIGFIISFAVITGFAYTTLLERKVLARLQARVGPNRAGYIPVPWRGGEKRFLGGFLQPAADAVKLFFKEDPTPAKVDRVIYNLAPMLAVIPAILILAVIPWAPAFRLGPWRFTPYFAIAPGINVGVLFILAVTSIGVYGVVLAGWASNSKYAVLGGIRASAQMISYELALGIIVLIPIMMANSMDLGRIVEAQRPVWFIFIQPLAALVFYIAALAELQRAPFDLLEAEQELSAGFNVEYAGMRFGMFFMAEYMKMISLSAIFATLFLGGFGGPFVDRFPWLGFIYIIAKIIASLFVMIWVRASLPRLRYDQLMGFGWKALLPIAVLNFLVTAVVIVMYEEGTLAPIIESVRLFFTG</sequence>
<gene>
    <name evidence="5 7" type="primary">nuoH</name>
    <name evidence="7" type="ORF">CFX0092_A1791</name>
</gene>
<keyword evidence="2 5" id="KW-0812">Transmembrane</keyword>
<dbReference type="EMBL" id="LN890655">
    <property type="protein sequence ID" value="CUS03669.2"/>
    <property type="molecule type" value="Genomic_DNA"/>
</dbReference>
<evidence type="ECO:0000256" key="5">
    <source>
        <dbReference type="HAMAP-Rule" id="MF_01350"/>
    </source>
</evidence>
<dbReference type="InterPro" id="IPR001694">
    <property type="entry name" value="NADH_UbQ_OxRdtase_su1/FPO"/>
</dbReference>
<evidence type="ECO:0000256" key="6">
    <source>
        <dbReference type="RuleBase" id="RU000471"/>
    </source>
</evidence>
<dbReference type="EC" id="7.1.1.-" evidence="5"/>
<feature type="transmembrane region" description="Helical" evidence="5">
    <location>
        <begin position="6"/>
        <end position="30"/>
    </location>
</feature>
<feature type="transmembrane region" description="Helical" evidence="5">
    <location>
        <begin position="177"/>
        <end position="195"/>
    </location>
</feature>
<accession>A0A160T313</accession>
<dbReference type="GO" id="GO:0005886">
    <property type="term" value="C:plasma membrane"/>
    <property type="evidence" value="ECO:0007669"/>
    <property type="project" value="UniProtKB-SubCell"/>
</dbReference>
<dbReference type="PROSITE" id="PS00667">
    <property type="entry name" value="COMPLEX1_ND1_1"/>
    <property type="match status" value="1"/>
</dbReference>
<protein>
    <recommendedName>
        <fullName evidence="5">NADH-quinone oxidoreductase subunit H</fullName>
        <ecNumber evidence="5">7.1.1.-</ecNumber>
    </recommendedName>
    <alternativeName>
        <fullName evidence="5">NADH dehydrogenase I subunit H</fullName>
    </alternativeName>
    <alternativeName>
        <fullName evidence="5">NDH-1 subunit H</fullName>
    </alternativeName>
</protein>
<proteinExistence type="inferred from homology"/>
<dbReference type="AlphaFoldDB" id="A0A160T313"/>
<dbReference type="KEGG" id="pbf:CFX0092_A1791"/>
<feature type="transmembrane region" description="Helical" evidence="5">
    <location>
        <begin position="331"/>
        <end position="349"/>
    </location>
</feature>
<dbReference type="GO" id="GO:0048038">
    <property type="term" value="F:quinone binding"/>
    <property type="evidence" value="ECO:0007669"/>
    <property type="project" value="UniProtKB-KW"/>
</dbReference>
<feature type="transmembrane region" description="Helical" evidence="5">
    <location>
        <begin position="207"/>
        <end position="226"/>
    </location>
</feature>
<evidence type="ECO:0000256" key="1">
    <source>
        <dbReference type="ARBA" id="ARBA00004141"/>
    </source>
</evidence>
<dbReference type="GO" id="GO:0016655">
    <property type="term" value="F:oxidoreductase activity, acting on NAD(P)H, quinone or similar compound as acceptor"/>
    <property type="evidence" value="ECO:0007669"/>
    <property type="project" value="UniProtKB-UniRule"/>
</dbReference>
<dbReference type="HAMAP" id="MF_01350">
    <property type="entry name" value="NDH1_NuoH"/>
    <property type="match status" value="1"/>
</dbReference>
<evidence type="ECO:0000256" key="2">
    <source>
        <dbReference type="ARBA" id="ARBA00022692"/>
    </source>
</evidence>
<keyword evidence="5" id="KW-0874">Quinone</keyword>
<dbReference type="OrthoDB" id="9803734at2"/>
<comment type="catalytic activity">
    <reaction evidence="5">
        <text>a quinone + NADH + 5 H(+)(in) = a quinol + NAD(+) + 4 H(+)(out)</text>
        <dbReference type="Rhea" id="RHEA:57888"/>
        <dbReference type="ChEBI" id="CHEBI:15378"/>
        <dbReference type="ChEBI" id="CHEBI:24646"/>
        <dbReference type="ChEBI" id="CHEBI:57540"/>
        <dbReference type="ChEBI" id="CHEBI:57945"/>
        <dbReference type="ChEBI" id="CHEBI:132124"/>
    </reaction>
</comment>
<name>A0A160T313_9CHLR</name>
<comment type="similarity">
    <text evidence="5 6">Belongs to the complex I subunit 1 family.</text>
</comment>
<organism evidence="7 8">
    <name type="scientific">Candidatus Promineifilum breve</name>
    <dbReference type="NCBI Taxonomy" id="1806508"/>
    <lineage>
        <taxon>Bacteria</taxon>
        <taxon>Bacillati</taxon>
        <taxon>Chloroflexota</taxon>
        <taxon>Ardenticatenia</taxon>
        <taxon>Candidatus Promineifilales</taxon>
        <taxon>Candidatus Promineifilaceae</taxon>
        <taxon>Candidatus Promineifilum</taxon>
    </lineage>
</organism>
<keyword evidence="8" id="KW-1185">Reference proteome</keyword>
<keyword evidence="4 5" id="KW-0472">Membrane</keyword>
<comment type="subunit">
    <text evidence="5">NDH-1 is composed of 14 different subunits. Subunits NuoA, H, J, K, L, M, N constitute the membrane sector of the complex.</text>
</comment>
<dbReference type="GO" id="GO:0009060">
    <property type="term" value="P:aerobic respiration"/>
    <property type="evidence" value="ECO:0007669"/>
    <property type="project" value="TreeGrafter"/>
</dbReference>
<comment type="subcellular location">
    <subcellularLocation>
        <location evidence="5 6">Cell membrane</location>
        <topology evidence="5 6">Multi-pass membrane protein</topology>
    </subcellularLocation>
    <subcellularLocation>
        <location evidence="1">Membrane</location>
        <topology evidence="1">Multi-pass membrane protein</topology>
    </subcellularLocation>
</comment>
<feature type="transmembrane region" description="Helical" evidence="5">
    <location>
        <begin position="133"/>
        <end position="156"/>
    </location>
</feature>
<keyword evidence="5 6" id="KW-0520">NAD</keyword>
<keyword evidence="5" id="KW-1003">Cell membrane</keyword>
<keyword evidence="5" id="KW-1278">Translocase</keyword>
<dbReference type="NCBIfam" id="NF004741">
    <property type="entry name" value="PRK06076.1-2"/>
    <property type="match status" value="1"/>
</dbReference>
<comment type="function">
    <text evidence="5">NDH-1 shuttles electrons from NADH, via FMN and iron-sulfur (Fe-S) centers, to quinones in the respiratory chain. The immediate electron acceptor for the enzyme in this species is believed to be ubiquinone. Couples the redox reaction to proton translocation (for every two electrons transferred, four hydrogen ions are translocated across the cytoplasmic membrane), and thus conserves the redox energy in a proton gradient. This subunit may bind ubiquinone.</text>
</comment>
<evidence type="ECO:0000256" key="3">
    <source>
        <dbReference type="ARBA" id="ARBA00022989"/>
    </source>
</evidence>
<feature type="transmembrane region" description="Helical" evidence="5">
    <location>
        <begin position="291"/>
        <end position="311"/>
    </location>
</feature>
<dbReference type="InterPro" id="IPR018086">
    <property type="entry name" value="NADH_UbQ_OxRdtase_su1_CS"/>
</dbReference>
<dbReference type="Pfam" id="PF00146">
    <property type="entry name" value="NADHdh"/>
    <property type="match status" value="1"/>
</dbReference>
<keyword evidence="5" id="KW-0830">Ubiquinone</keyword>
<evidence type="ECO:0000313" key="8">
    <source>
        <dbReference type="Proteomes" id="UP000215027"/>
    </source>
</evidence>
<reference evidence="7" key="1">
    <citation type="submission" date="2016-01" db="EMBL/GenBank/DDBJ databases">
        <authorList>
            <person name="Mcilroy J.S."/>
            <person name="Karst M S."/>
            <person name="Albertsen M."/>
        </authorList>
    </citation>
    <scope>NUCLEOTIDE SEQUENCE</scope>
    <source>
        <strain evidence="7">Cfx-K</strain>
    </source>
</reference>
<dbReference type="Proteomes" id="UP000215027">
    <property type="component" value="Chromosome I"/>
</dbReference>
<dbReference type="PANTHER" id="PTHR11432:SF3">
    <property type="entry name" value="NADH-UBIQUINONE OXIDOREDUCTASE CHAIN 1"/>
    <property type="match status" value="1"/>
</dbReference>
<evidence type="ECO:0000256" key="4">
    <source>
        <dbReference type="ARBA" id="ARBA00023136"/>
    </source>
</evidence>
<dbReference type="PANTHER" id="PTHR11432">
    <property type="entry name" value="NADH DEHYDROGENASE SUBUNIT 1"/>
    <property type="match status" value="1"/>
</dbReference>
<evidence type="ECO:0000313" key="7">
    <source>
        <dbReference type="EMBL" id="CUS03669.2"/>
    </source>
</evidence>